<dbReference type="Proteomes" id="UP000237144">
    <property type="component" value="Unassembled WGS sequence"/>
</dbReference>
<evidence type="ECO:0000313" key="2">
    <source>
        <dbReference type="EMBL" id="POY73051.1"/>
    </source>
</evidence>
<comment type="caution">
    <text evidence="2">The sequence shown here is derived from an EMBL/GenBank/DDBJ whole genome shotgun (WGS) entry which is preliminary data.</text>
</comment>
<dbReference type="AlphaFoldDB" id="A0A2S5B8K9"/>
<sequence>MSALLDRYNLLLDQLNLPLNLKSISLATPTLLLSTLEAILGTRIIDVPTAWRTRTDVESRRKVVTVLLRAIDEVTEGIRARAGECTAKLANDCDAEAITVGDERVVAAVAQSLLDIAQALDVFENRARRTGSDGRVAVVGLAESNEASSPEPPVSPRKLFSPRPLRRQGPMPTSPSRPRTALSNSPLHPAVRYPNPSARPPSTTVSEPAPPEHVDRGPLFSTPTRRQRPPASFLAELARVSSPRVSTSPSREPTSLIATRAENGATRASVADSVELYTDSQSIFENPGEKDLFARRSWTRRMR</sequence>
<proteinExistence type="predicted"/>
<gene>
    <name evidence="2" type="ORF">BMF94_3889</name>
</gene>
<evidence type="ECO:0000313" key="3">
    <source>
        <dbReference type="Proteomes" id="UP000237144"/>
    </source>
</evidence>
<reference evidence="2 3" key="1">
    <citation type="journal article" date="2018" name="Front. Microbiol.">
        <title>Prospects for Fungal Bioremediation of Acidic Radioactive Waste Sites: Characterization and Genome Sequence of Rhodotorula taiwanensis MD1149.</title>
        <authorList>
            <person name="Tkavc R."/>
            <person name="Matrosova V.Y."/>
            <person name="Grichenko O.E."/>
            <person name="Gostincar C."/>
            <person name="Volpe R.P."/>
            <person name="Klimenkova P."/>
            <person name="Gaidamakova E.K."/>
            <person name="Zhou C.E."/>
            <person name="Stewart B.J."/>
            <person name="Lyman M.G."/>
            <person name="Malfatti S.A."/>
            <person name="Rubinfeld B."/>
            <person name="Courtot M."/>
            <person name="Singh J."/>
            <person name="Dalgard C.L."/>
            <person name="Hamilton T."/>
            <person name="Frey K.G."/>
            <person name="Gunde-Cimerman N."/>
            <person name="Dugan L."/>
            <person name="Daly M.J."/>
        </authorList>
    </citation>
    <scope>NUCLEOTIDE SEQUENCE [LARGE SCALE GENOMIC DNA]</scope>
    <source>
        <strain evidence="2 3">MD1149</strain>
    </source>
</reference>
<dbReference type="EMBL" id="PJQD01000042">
    <property type="protein sequence ID" value="POY73051.1"/>
    <property type="molecule type" value="Genomic_DNA"/>
</dbReference>
<organism evidence="2 3">
    <name type="scientific">Rhodotorula taiwanensis</name>
    <dbReference type="NCBI Taxonomy" id="741276"/>
    <lineage>
        <taxon>Eukaryota</taxon>
        <taxon>Fungi</taxon>
        <taxon>Dikarya</taxon>
        <taxon>Basidiomycota</taxon>
        <taxon>Pucciniomycotina</taxon>
        <taxon>Microbotryomycetes</taxon>
        <taxon>Sporidiobolales</taxon>
        <taxon>Sporidiobolaceae</taxon>
        <taxon>Rhodotorula</taxon>
    </lineage>
</organism>
<feature type="region of interest" description="Disordered" evidence="1">
    <location>
        <begin position="143"/>
        <end position="230"/>
    </location>
</feature>
<keyword evidence="3" id="KW-1185">Reference proteome</keyword>
<name>A0A2S5B8K9_9BASI</name>
<accession>A0A2S5B8K9</accession>
<feature type="compositionally biased region" description="Polar residues" evidence="1">
    <location>
        <begin position="174"/>
        <end position="186"/>
    </location>
</feature>
<protein>
    <submittedName>
        <fullName evidence="2">Uncharacterized protein</fullName>
    </submittedName>
</protein>
<evidence type="ECO:0000256" key="1">
    <source>
        <dbReference type="SAM" id="MobiDB-lite"/>
    </source>
</evidence>